<reference evidence="16" key="1">
    <citation type="submission" date="2025-08" db="UniProtKB">
        <authorList>
            <consortium name="RefSeq"/>
        </authorList>
    </citation>
    <scope>IDENTIFICATION</scope>
    <source>
        <tissue evidence="16">Entire body</tissue>
    </source>
</reference>
<evidence type="ECO:0000256" key="10">
    <source>
        <dbReference type="ARBA" id="ARBA00023180"/>
    </source>
</evidence>
<dbReference type="PROSITE" id="PS50853">
    <property type="entry name" value="FN3"/>
    <property type="match status" value="4"/>
</dbReference>
<dbReference type="GO" id="GO:0016020">
    <property type="term" value="C:membrane"/>
    <property type="evidence" value="ECO:0007669"/>
    <property type="project" value="UniProtKB-SubCell"/>
</dbReference>
<evidence type="ECO:0000259" key="13">
    <source>
        <dbReference type="PROSITE" id="PS50835"/>
    </source>
</evidence>
<evidence type="ECO:0000256" key="7">
    <source>
        <dbReference type="ARBA" id="ARBA00023136"/>
    </source>
</evidence>
<feature type="domain" description="Ig-like" evidence="13">
    <location>
        <begin position="43"/>
        <end position="137"/>
    </location>
</feature>
<sequence length="1192" mass="133107">MVFTMVTAVHLKLKNTLLQLCIIFIFLFNFIRCDVCQLGLDTPGYTLPRGDINVEYGNPLDITCILNDDYVEKHGINSSSNLYFTRDGEDLPAEMITLLDSKSIRLHIDKPDKTNNSMYTCKLRNDNLAVCLNTVIVGVKPQMVDDFECVGYNYENLTCSWSQPDNYIKTNYSLTYYFPGRASRESTYSCPDLVEDPETHKMSCFWNIYTLPFYRQAQRTYHFILTMTNKFGVNQLNRTFSHYAHVLSGPPENLTAESKTTESIYLRWSVPTAMLTFPPGLQHRVLYQSEVNPKGWEFGGMVISKELKEIYFNLTGLKYAHKLYDIRVSSRTTAALPDDESMWSKNTSLTERTASKEPGAPPKTTLGTFEFDSSTGRDVYLYWQEIPNEIQNGEGFTYEVKSVNHPGDLHLVEQKNAYARFQGLDSSKGYKFLIWSKNDIGKSENFSVINIPAKKIKEPSAFTKIAYGDGKYQLSWEHPKTSEPIVNYTIFWCAHDRDRPYQCSGYLNWTVVPAEITVKNLTVPDNQIRPKIHQFAIAANTLSSSSGMTWAACTVIPNKSIGKMKNVWINNVGSNFIEVGWKLDCSDRIGSVEGFVINYCPILSPTERKCNGSVKNVTVHGNADLIKGSVTGLKPYTTYMLTVSVITKPNNLNPPSDALLNTTLEGAPDSPRNLKIHDVTNSSITLSWQRPAEVNGILKYYILNYNNESAIVDPKQEGRYVLSNLRSYEYYSVSVAACTVACSSPSPTKRIRTAVGYPGKTTKPYIQYSNDSTIVVAWSEPEFKRGENDQYEVQLKTKLEYGNNTLPVIVVRGNNYTIKNCGDGGRYNTFYISVRAVNIINDLRYDGPWSEEFESYCQSPPDIVAYVLAPICVVLLLACFYMAKRFYICCQKMRDVEVKLPPGLAPVIATEMDWIPRKPQDKDDLINPPPPDEQLLLRKIPDRNSAIDSSGCSSGHESVTSSIDSSTRIPSPTDSGTEQPNISSTEEVGKSNTIRHRKLYVTMPENTSITPWANKTNTLSSSYCKLGVDPNTTNIDSSPAYVPAIVSHSDVTKVPVTQSAASTTTPYVLTGDISKTSIHGYVPLPGPTPSHKNTAYVMAGSKPSAVPELIRLDSSSSTSSEDKLMYVQVADCSKPASKSPAESKIWHQPVYDPAKNKLGYVSIGDAPPPAASDAKSVCYSHKNVDSNCLKED</sequence>
<keyword evidence="15" id="KW-1185">Reference proteome</keyword>
<dbReference type="PANTHER" id="PTHR46708:SF2">
    <property type="entry name" value="FIBRONECTIN TYPE-III DOMAIN-CONTAINING PROTEIN"/>
    <property type="match status" value="1"/>
</dbReference>
<evidence type="ECO:0000256" key="5">
    <source>
        <dbReference type="ARBA" id="ARBA00022737"/>
    </source>
</evidence>
<accession>A0A1W4X647</accession>
<evidence type="ECO:0000256" key="3">
    <source>
        <dbReference type="ARBA" id="ARBA00022692"/>
    </source>
</evidence>
<feature type="domain" description="Fibronectin type-III" evidence="14">
    <location>
        <begin position="760"/>
        <end position="862"/>
    </location>
</feature>
<feature type="region of interest" description="Disordered" evidence="11">
    <location>
        <begin position="946"/>
        <end position="993"/>
    </location>
</feature>
<evidence type="ECO:0000256" key="11">
    <source>
        <dbReference type="SAM" id="MobiDB-lite"/>
    </source>
</evidence>
<evidence type="ECO:0000256" key="6">
    <source>
        <dbReference type="ARBA" id="ARBA00022989"/>
    </source>
</evidence>
<dbReference type="Pfam" id="PF25552">
    <property type="entry name" value="LIFR_D4"/>
    <property type="match status" value="1"/>
</dbReference>
<feature type="domain" description="Fibronectin type-III" evidence="14">
    <location>
        <begin position="670"/>
        <end position="756"/>
    </location>
</feature>
<dbReference type="Gene3D" id="2.60.40.10">
    <property type="entry name" value="Immunoglobulins"/>
    <property type="match status" value="7"/>
</dbReference>
<dbReference type="KEGG" id="apln:108741284"/>
<dbReference type="PANTHER" id="PTHR46708">
    <property type="entry name" value="TENASCIN"/>
    <property type="match status" value="1"/>
</dbReference>
<dbReference type="InParanoid" id="A0A1W4X647"/>
<evidence type="ECO:0000256" key="4">
    <source>
        <dbReference type="ARBA" id="ARBA00022729"/>
    </source>
</evidence>
<feature type="domain" description="Fibronectin type-III" evidence="14">
    <location>
        <begin position="563"/>
        <end position="666"/>
    </location>
</feature>
<keyword evidence="8" id="KW-1015">Disulfide bond</keyword>
<dbReference type="InterPro" id="IPR013783">
    <property type="entry name" value="Ig-like_fold"/>
</dbReference>
<dbReference type="InterPro" id="IPR003961">
    <property type="entry name" value="FN3_dom"/>
</dbReference>
<gene>
    <name evidence="16" type="primary">LOC108741284</name>
</gene>
<dbReference type="InterPro" id="IPR036116">
    <property type="entry name" value="FN3_sf"/>
</dbReference>
<dbReference type="FunCoup" id="A0A1W4X647">
    <property type="interactions" value="68"/>
</dbReference>
<dbReference type="SUPFAM" id="SSF49265">
    <property type="entry name" value="Fibronectin type III"/>
    <property type="match status" value="4"/>
</dbReference>
<dbReference type="PROSITE" id="PS01353">
    <property type="entry name" value="HEMATOPO_REC_L_F2"/>
    <property type="match status" value="1"/>
</dbReference>
<dbReference type="InterPro" id="IPR007110">
    <property type="entry name" value="Ig-like_dom"/>
</dbReference>
<evidence type="ECO:0000259" key="14">
    <source>
        <dbReference type="PROSITE" id="PS50853"/>
    </source>
</evidence>
<dbReference type="PROSITE" id="PS50835">
    <property type="entry name" value="IG_LIKE"/>
    <property type="match status" value="1"/>
</dbReference>
<comment type="similarity">
    <text evidence="2">Belongs to the type I cytokine receptor family. Type 2 subfamily.</text>
</comment>
<feature type="transmembrane region" description="Helical" evidence="12">
    <location>
        <begin position="863"/>
        <end position="883"/>
    </location>
</feature>
<protein>
    <submittedName>
        <fullName evidence="16">Cytokine receptor</fullName>
    </submittedName>
</protein>
<dbReference type="GeneID" id="108741284"/>
<evidence type="ECO:0000256" key="12">
    <source>
        <dbReference type="SAM" id="Phobius"/>
    </source>
</evidence>
<keyword evidence="9 16" id="KW-0675">Receptor</keyword>
<dbReference type="CDD" id="cd00063">
    <property type="entry name" value="FN3"/>
    <property type="match status" value="4"/>
</dbReference>
<evidence type="ECO:0000256" key="1">
    <source>
        <dbReference type="ARBA" id="ARBA00004479"/>
    </source>
</evidence>
<evidence type="ECO:0000256" key="9">
    <source>
        <dbReference type="ARBA" id="ARBA00023170"/>
    </source>
</evidence>
<dbReference type="GO" id="GO:0004896">
    <property type="term" value="F:cytokine receptor activity"/>
    <property type="evidence" value="ECO:0007669"/>
    <property type="project" value="InterPro"/>
</dbReference>
<evidence type="ECO:0000313" key="15">
    <source>
        <dbReference type="Proteomes" id="UP000192223"/>
    </source>
</evidence>
<evidence type="ECO:0000313" key="16">
    <source>
        <dbReference type="RefSeq" id="XP_018331539.1"/>
    </source>
</evidence>
<dbReference type="STRING" id="224129.A0A1W4X647"/>
<evidence type="ECO:0000256" key="8">
    <source>
        <dbReference type="ARBA" id="ARBA00023157"/>
    </source>
</evidence>
<keyword evidence="3 12" id="KW-0812">Transmembrane</keyword>
<dbReference type="InterPro" id="IPR003529">
    <property type="entry name" value="Hematopoietin_rcpt_Gp130_CS"/>
</dbReference>
<feature type="domain" description="Fibronectin type-III" evidence="14">
    <location>
        <begin position="250"/>
        <end position="356"/>
    </location>
</feature>
<keyword evidence="6 12" id="KW-1133">Transmembrane helix</keyword>
<feature type="compositionally biased region" description="Polar residues" evidence="11">
    <location>
        <begin position="946"/>
        <end position="992"/>
    </location>
</feature>
<dbReference type="Proteomes" id="UP000192223">
    <property type="component" value="Unplaced"/>
</dbReference>
<keyword evidence="5" id="KW-0677">Repeat</keyword>
<evidence type="ECO:0000256" key="2">
    <source>
        <dbReference type="ARBA" id="ARBA00008921"/>
    </source>
</evidence>
<dbReference type="InterPro" id="IPR050991">
    <property type="entry name" value="ECM_Regulatory_Proteins"/>
</dbReference>
<comment type="subcellular location">
    <subcellularLocation>
        <location evidence="1">Membrane</location>
        <topology evidence="1">Single-pass type I membrane protein</topology>
    </subcellularLocation>
</comment>
<organism evidence="15 16">
    <name type="scientific">Agrilus planipennis</name>
    <name type="common">Emerald ash borer</name>
    <name type="synonym">Agrilus marcopoli</name>
    <dbReference type="NCBI Taxonomy" id="224129"/>
    <lineage>
        <taxon>Eukaryota</taxon>
        <taxon>Metazoa</taxon>
        <taxon>Ecdysozoa</taxon>
        <taxon>Arthropoda</taxon>
        <taxon>Hexapoda</taxon>
        <taxon>Insecta</taxon>
        <taxon>Pterygota</taxon>
        <taxon>Neoptera</taxon>
        <taxon>Endopterygota</taxon>
        <taxon>Coleoptera</taxon>
        <taxon>Polyphaga</taxon>
        <taxon>Elateriformia</taxon>
        <taxon>Buprestoidea</taxon>
        <taxon>Buprestidae</taxon>
        <taxon>Agrilinae</taxon>
        <taxon>Agrilus</taxon>
    </lineage>
</organism>
<keyword evidence="4" id="KW-0732">Signal</keyword>
<dbReference type="Pfam" id="PF00041">
    <property type="entry name" value="fn3"/>
    <property type="match status" value="1"/>
</dbReference>
<dbReference type="SMART" id="SM00060">
    <property type="entry name" value="FN3"/>
    <property type="match status" value="6"/>
</dbReference>
<dbReference type="OrthoDB" id="6381660at2759"/>
<name>A0A1W4X647_AGRPL</name>
<dbReference type="RefSeq" id="XP_018331539.1">
    <property type="nucleotide sequence ID" value="XM_018476037.2"/>
</dbReference>
<feature type="region of interest" description="Disordered" evidence="11">
    <location>
        <begin position="345"/>
        <end position="364"/>
    </location>
</feature>
<dbReference type="AlphaFoldDB" id="A0A1W4X647"/>
<proteinExistence type="inferred from homology"/>
<keyword evidence="7 12" id="KW-0472">Membrane</keyword>
<dbReference type="CTD" id="32976"/>
<keyword evidence="10" id="KW-0325">Glycoprotein</keyword>